<dbReference type="OrthoDB" id="2193682at2759"/>
<protein>
    <submittedName>
        <fullName evidence="1">DNA helicase PIF1/RRM3</fullName>
        <ecNumber evidence="1">3.6.4.12</ecNumber>
    </submittedName>
</protein>
<dbReference type="EMBL" id="JH994065">
    <property type="protein sequence ID" value="ELQ74179.1"/>
    <property type="molecule type" value="Genomic_DNA"/>
</dbReference>
<dbReference type="GO" id="GO:0003678">
    <property type="term" value="F:DNA helicase activity"/>
    <property type="evidence" value="ECO:0007669"/>
    <property type="project" value="UniProtKB-EC"/>
</dbReference>
<keyword evidence="1" id="KW-0067">ATP-binding</keyword>
<proteinExistence type="predicted"/>
<dbReference type="SUPFAM" id="SSF52540">
    <property type="entry name" value="P-loop containing nucleoside triphosphate hydrolases"/>
    <property type="match status" value="1"/>
</dbReference>
<keyword evidence="1" id="KW-0378">Hydrolase</keyword>
<dbReference type="InterPro" id="IPR027417">
    <property type="entry name" value="P-loop_NTPase"/>
</dbReference>
<dbReference type="PANTHER" id="PTHR23274:SF48">
    <property type="entry name" value="ATP-DEPENDENT DNA HELICASE"/>
    <property type="match status" value="1"/>
</dbReference>
<dbReference type="InParanoid" id="L7JS00"/>
<sequence length="111" mass="12834">MIVTVSKKSNRAIILKVDMAPSETQLPFILKRRQFPVLLSFAMTIHKSQAQLFDEIGVYLHSPVFVHRQLYVALPRVRHADDIKVYIADNGYQDKADNNMVYTRNVVYNVI</sequence>
<keyword evidence="1" id="KW-0547">Nucleotide-binding</keyword>
<dbReference type="PANTHER" id="PTHR23274">
    <property type="entry name" value="DNA HELICASE-RELATED"/>
    <property type="match status" value="1"/>
</dbReference>
<dbReference type="GO" id="GO:0005657">
    <property type="term" value="C:replication fork"/>
    <property type="evidence" value="ECO:0007669"/>
    <property type="project" value="TreeGrafter"/>
</dbReference>
<dbReference type="VEuPathDB" id="MicrosporidiaDB:THOM_2891"/>
<dbReference type="AlphaFoldDB" id="L7JS00"/>
<organism evidence="1 2">
    <name type="scientific">Trachipleistophora hominis</name>
    <name type="common">Microsporidian parasite</name>
    <dbReference type="NCBI Taxonomy" id="72359"/>
    <lineage>
        <taxon>Eukaryota</taxon>
        <taxon>Fungi</taxon>
        <taxon>Fungi incertae sedis</taxon>
        <taxon>Microsporidia</taxon>
        <taxon>Pleistophoridae</taxon>
        <taxon>Trachipleistophora</taxon>
    </lineage>
</organism>
<keyword evidence="2" id="KW-1185">Reference proteome</keyword>
<dbReference type="EC" id="3.6.4.12" evidence="1"/>
<accession>L7JS00</accession>
<evidence type="ECO:0000313" key="2">
    <source>
        <dbReference type="Proteomes" id="UP000011185"/>
    </source>
</evidence>
<gene>
    <name evidence="1" type="ORF">THOM_2891</name>
</gene>
<dbReference type="GO" id="GO:0006260">
    <property type="term" value="P:DNA replication"/>
    <property type="evidence" value="ECO:0007669"/>
    <property type="project" value="TreeGrafter"/>
</dbReference>
<evidence type="ECO:0000313" key="1">
    <source>
        <dbReference type="EMBL" id="ELQ74179.1"/>
    </source>
</evidence>
<keyword evidence="1" id="KW-0347">Helicase</keyword>
<dbReference type="Proteomes" id="UP000011185">
    <property type="component" value="Unassembled WGS sequence"/>
</dbReference>
<dbReference type="STRING" id="72359.L7JS00"/>
<name>L7JS00_TRAHO</name>
<reference evidence="1 2" key="1">
    <citation type="journal article" date="2012" name="PLoS Pathog.">
        <title>The genome of the obligate intracellular parasite Trachipleistophora hominis: new insights into microsporidian genome dynamics and reductive evolution.</title>
        <authorList>
            <person name="Heinz E."/>
            <person name="Williams T.A."/>
            <person name="Nakjang S."/>
            <person name="Noel C.J."/>
            <person name="Swan D.C."/>
            <person name="Goldberg A.V."/>
            <person name="Harris S.R."/>
            <person name="Weinmaier T."/>
            <person name="Markert S."/>
            <person name="Becher D."/>
            <person name="Bernhardt J."/>
            <person name="Dagan T."/>
            <person name="Hacker C."/>
            <person name="Lucocq J.M."/>
            <person name="Schweder T."/>
            <person name="Rattei T."/>
            <person name="Hall N."/>
            <person name="Hirt R.P."/>
            <person name="Embley T.M."/>
        </authorList>
    </citation>
    <scope>NUCLEOTIDE SEQUENCE [LARGE SCALE GENOMIC DNA]</scope>
</reference>
<dbReference type="GO" id="GO:0016787">
    <property type="term" value="F:hydrolase activity"/>
    <property type="evidence" value="ECO:0007669"/>
    <property type="project" value="UniProtKB-KW"/>
</dbReference>
<dbReference type="Gene3D" id="3.40.50.300">
    <property type="entry name" value="P-loop containing nucleotide triphosphate hydrolases"/>
    <property type="match status" value="1"/>
</dbReference>
<dbReference type="HOGENOM" id="CLU_001324_4_6_1"/>
<dbReference type="OMA" id="QGKCENG"/>
<dbReference type="CDD" id="cd18809">
    <property type="entry name" value="SF1_C_RecD"/>
    <property type="match status" value="1"/>
</dbReference>